<feature type="signal peptide" evidence="2">
    <location>
        <begin position="1"/>
        <end position="32"/>
    </location>
</feature>
<accession>A0A8J3LUB9</accession>
<feature type="region of interest" description="Disordered" evidence="1">
    <location>
        <begin position="31"/>
        <end position="84"/>
    </location>
</feature>
<feature type="compositionally biased region" description="Polar residues" evidence="1">
    <location>
        <begin position="62"/>
        <end position="72"/>
    </location>
</feature>
<dbReference type="AlphaFoldDB" id="A0A8J3LUB9"/>
<evidence type="ECO:0000313" key="5">
    <source>
        <dbReference type="Proteomes" id="UP000653674"/>
    </source>
</evidence>
<evidence type="ECO:0000313" key="4">
    <source>
        <dbReference type="EMBL" id="GIG73435.1"/>
    </source>
</evidence>
<dbReference type="InterPro" id="IPR052753">
    <property type="entry name" value="Rbr2/Nigerythrin"/>
</dbReference>
<dbReference type="Proteomes" id="UP000653674">
    <property type="component" value="Unassembled WGS sequence"/>
</dbReference>
<dbReference type="GO" id="GO:0046872">
    <property type="term" value="F:metal ion binding"/>
    <property type="evidence" value="ECO:0007669"/>
    <property type="project" value="InterPro"/>
</dbReference>
<dbReference type="SUPFAM" id="SSF47240">
    <property type="entry name" value="Ferritin-like"/>
    <property type="match status" value="2"/>
</dbReference>
<dbReference type="PANTHER" id="PTHR33746:SF4">
    <property type="entry name" value="RUBRERYTHRIN"/>
    <property type="match status" value="1"/>
</dbReference>
<proteinExistence type="predicted"/>
<dbReference type="PANTHER" id="PTHR33746">
    <property type="entry name" value="RUBRERYTHRIN"/>
    <property type="match status" value="1"/>
</dbReference>
<dbReference type="PROSITE" id="PS51318">
    <property type="entry name" value="TAT"/>
    <property type="match status" value="1"/>
</dbReference>
<name>A0A8J3LUB9_9ACTN</name>
<keyword evidence="2" id="KW-0732">Signal</keyword>
<sequence length="384" mass="40621">MRIRTALSRKPALAGAAALAALGISATSAVSASASSSPMPSPSASSMLSPSASSMLSPSTSERPNPRSTPGTRLSAPASPSPYASSSPGPYIALANTDPSAASSYTNVNQLLNSAAVTEAAAYQQYYGYAAAADQEGYTDLANVWRTVGQVEHQDHYTHEITLSGLYSGSDNIANLRIAILQAQEAAKAYERWAGEAPDHEAAHVLRKVAERQTVAADLLTQALDALQGQDGSVPAAPEIEYYQVKVSPEPHYSGTFFTELTGASNSALAAASWQWAEYQWMAKVAVSTGQADLGKLLSALEIQEQQNWNWLSNLAGYVNGVQLNLQESIASEQGAIDMYTAWATRSDQLGNPSVASTFRSITTDEQGHHQTFTTELAQVQSGN</sequence>
<feature type="chain" id="PRO_5038614236" description="Ferritin-like diiron domain-containing protein" evidence="2">
    <location>
        <begin position="33"/>
        <end position="384"/>
    </location>
</feature>
<gene>
    <name evidence="4" type="ORF">Pfl04_18390</name>
</gene>
<protein>
    <recommendedName>
        <fullName evidence="3">Ferritin-like diiron domain-containing protein</fullName>
    </recommendedName>
</protein>
<feature type="domain" description="Ferritin-like diiron" evidence="3">
    <location>
        <begin position="316"/>
        <end position="384"/>
    </location>
</feature>
<evidence type="ECO:0000259" key="3">
    <source>
        <dbReference type="PROSITE" id="PS50905"/>
    </source>
</evidence>
<dbReference type="Pfam" id="PF02915">
    <property type="entry name" value="Rubrerythrin"/>
    <property type="match status" value="1"/>
</dbReference>
<dbReference type="Gene3D" id="1.20.1260.10">
    <property type="match status" value="2"/>
</dbReference>
<dbReference type="InterPro" id="IPR006311">
    <property type="entry name" value="TAT_signal"/>
</dbReference>
<reference evidence="4" key="1">
    <citation type="submission" date="2021-01" db="EMBL/GenBank/DDBJ databases">
        <title>Whole genome shotgun sequence of Planosporangium flavigriseum NBRC 105377.</title>
        <authorList>
            <person name="Komaki H."/>
            <person name="Tamura T."/>
        </authorList>
    </citation>
    <scope>NUCLEOTIDE SEQUENCE</scope>
    <source>
        <strain evidence="4">NBRC 105377</strain>
    </source>
</reference>
<dbReference type="InterPro" id="IPR009078">
    <property type="entry name" value="Ferritin-like_SF"/>
</dbReference>
<evidence type="ECO:0000256" key="2">
    <source>
        <dbReference type="SAM" id="SignalP"/>
    </source>
</evidence>
<comment type="caution">
    <text evidence="4">The sequence shown here is derived from an EMBL/GenBank/DDBJ whole genome shotgun (WGS) entry which is preliminary data.</text>
</comment>
<dbReference type="InterPro" id="IPR012347">
    <property type="entry name" value="Ferritin-like"/>
</dbReference>
<organism evidence="4 5">
    <name type="scientific">Planosporangium flavigriseum</name>
    <dbReference type="NCBI Taxonomy" id="373681"/>
    <lineage>
        <taxon>Bacteria</taxon>
        <taxon>Bacillati</taxon>
        <taxon>Actinomycetota</taxon>
        <taxon>Actinomycetes</taxon>
        <taxon>Micromonosporales</taxon>
        <taxon>Micromonosporaceae</taxon>
        <taxon>Planosporangium</taxon>
    </lineage>
</organism>
<dbReference type="InterPro" id="IPR003251">
    <property type="entry name" value="Rr_diiron-bd_dom"/>
</dbReference>
<dbReference type="GO" id="GO:0016491">
    <property type="term" value="F:oxidoreductase activity"/>
    <property type="evidence" value="ECO:0007669"/>
    <property type="project" value="InterPro"/>
</dbReference>
<evidence type="ECO:0000256" key="1">
    <source>
        <dbReference type="SAM" id="MobiDB-lite"/>
    </source>
</evidence>
<feature type="compositionally biased region" description="Low complexity" evidence="1">
    <location>
        <begin position="31"/>
        <end position="61"/>
    </location>
</feature>
<dbReference type="PROSITE" id="PS50905">
    <property type="entry name" value="FERRITIN_LIKE"/>
    <property type="match status" value="1"/>
</dbReference>
<dbReference type="EMBL" id="BONU01000009">
    <property type="protein sequence ID" value="GIG73435.1"/>
    <property type="molecule type" value="Genomic_DNA"/>
</dbReference>
<keyword evidence="5" id="KW-1185">Reference proteome</keyword>
<dbReference type="InterPro" id="IPR009040">
    <property type="entry name" value="Ferritin-like_diiron"/>
</dbReference>
<feature type="compositionally biased region" description="Low complexity" evidence="1">
    <location>
        <begin position="75"/>
        <end position="84"/>
    </location>
</feature>